<dbReference type="RefSeq" id="WP_267991884.1">
    <property type="nucleotide sequence ID" value="NZ_JAPJZI010000001.1"/>
</dbReference>
<evidence type="ECO:0000256" key="3">
    <source>
        <dbReference type="ARBA" id="ARBA00011738"/>
    </source>
</evidence>
<feature type="domain" description="PhoU" evidence="10">
    <location>
        <begin position="29"/>
        <end position="117"/>
    </location>
</feature>
<sequence>MNENNSSNQLAAHTVSAYDEDLQFLVRRIAEMGGIAERMLEESVAALVNGDAALSQKVISDDLVLDDAERQIGEKAVLIIAKRQPMAADLRDIIGSIRIAADLERVGDMAKNIAKRVLAVHGMAQPKKLVRGLDHLAELALTQLKEVLDAYSSRSPELASSIRQRDDEIDAIYTSLFRELLTYMMEDPRNITACTHLLFCAKNIERIGDHATNIAETVYYISTGSQLSNERPKDDETTSVGAEEE</sequence>
<dbReference type="InterPro" id="IPR026022">
    <property type="entry name" value="PhoU_dom"/>
</dbReference>
<evidence type="ECO:0000256" key="5">
    <source>
        <dbReference type="ARBA" id="ARBA00022490"/>
    </source>
</evidence>
<dbReference type="EMBL" id="JAPJZI010000001">
    <property type="protein sequence ID" value="MDA5400379.1"/>
    <property type="molecule type" value="Genomic_DNA"/>
</dbReference>
<reference evidence="11" key="1">
    <citation type="submission" date="2022-11" db="EMBL/GenBank/DDBJ databases">
        <title>Draft genome sequence of Hoeflea poritis E7-10 and Hoeflea prorocentri PM5-8, separated from scleractinian coral Porites lutea and marine dinoflagellate.</title>
        <authorList>
            <person name="Zhang G."/>
            <person name="Wei Q."/>
            <person name="Cai L."/>
        </authorList>
    </citation>
    <scope>NUCLEOTIDE SEQUENCE</scope>
    <source>
        <strain evidence="11">PM5-8</strain>
    </source>
</reference>
<accession>A0A9X3UNN7</accession>
<dbReference type="Pfam" id="PF01895">
    <property type="entry name" value="PhoU"/>
    <property type="match status" value="2"/>
</dbReference>
<name>A0A9X3UNN7_9HYPH</name>
<gene>
    <name evidence="11" type="primary">phoU</name>
    <name evidence="11" type="ORF">OQ273_17515</name>
</gene>
<comment type="similarity">
    <text evidence="2 8">Belongs to the PhoU family.</text>
</comment>
<dbReference type="GO" id="GO:0030643">
    <property type="term" value="P:intracellular phosphate ion homeostasis"/>
    <property type="evidence" value="ECO:0007669"/>
    <property type="project" value="InterPro"/>
</dbReference>
<keyword evidence="6 8" id="KW-0592">Phosphate transport</keyword>
<proteinExistence type="inferred from homology"/>
<comment type="caution">
    <text evidence="11">The sequence shown here is derived from an EMBL/GenBank/DDBJ whole genome shotgun (WGS) entry which is preliminary data.</text>
</comment>
<organism evidence="11 12">
    <name type="scientific">Hoeflea prorocentri</name>
    <dbReference type="NCBI Taxonomy" id="1922333"/>
    <lineage>
        <taxon>Bacteria</taxon>
        <taxon>Pseudomonadati</taxon>
        <taxon>Pseudomonadota</taxon>
        <taxon>Alphaproteobacteria</taxon>
        <taxon>Hyphomicrobiales</taxon>
        <taxon>Rhizobiaceae</taxon>
        <taxon>Hoeflea</taxon>
    </lineage>
</organism>
<dbReference type="PANTHER" id="PTHR42930">
    <property type="entry name" value="PHOSPHATE-SPECIFIC TRANSPORT SYSTEM ACCESSORY PROTEIN PHOU"/>
    <property type="match status" value="1"/>
</dbReference>
<dbReference type="FunFam" id="1.20.58.220:FF:000004">
    <property type="entry name" value="Phosphate-specific transport system accessory protein PhoU"/>
    <property type="match status" value="1"/>
</dbReference>
<feature type="domain" description="PhoU" evidence="10">
    <location>
        <begin position="134"/>
        <end position="218"/>
    </location>
</feature>
<evidence type="ECO:0000313" key="12">
    <source>
        <dbReference type="Proteomes" id="UP001151234"/>
    </source>
</evidence>
<evidence type="ECO:0000313" key="11">
    <source>
        <dbReference type="EMBL" id="MDA5400379.1"/>
    </source>
</evidence>
<evidence type="ECO:0000256" key="8">
    <source>
        <dbReference type="PIRNR" id="PIRNR003107"/>
    </source>
</evidence>
<evidence type="ECO:0000259" key="10">
    <source>
        <dbReference type="Pfam" id="PF01895"/>
    </source>
</evidence>
<comment type="subcellular location">
    <subcellularLocation>
        <location evidence="1 8">Cytoplasm</location>
    </subcellularLocation>
</comment>
<dbReference type="Proteomes" id="UP001151234">
    <property type="component" value="Unassembled WGS sequence"/>
</dbReference>
<evidence type="ECO:0000256" key="2">
    <source>
        <dbReference type="ARBA" id="ARBA00008107"/>
    </source>
</evidence>
<evidence type="ECO:0000256" key="9">
    <source>
        <dbReference type="SAM" id="MobiDB-lite"/>
    </source>
</evidence>
<evidence type="ECO:0000256" key="4">
    <source>
        <dbReference type="ARBA" id="ARBA00022448"/>
    </source>
</evidence>
<keyword evidence="12" id="KW-1185">Reference proteome</keyword>
<dbReference type="PANTHER" id="PTHR42930:SF3">
    <property type="entry name" value="PHOSPHATE-SPECIFIC TRANSPORT SYSTEM ACCESSORY PROTEIN PHOU"/>
    <property type="match status" value="1"/>
</dbReference>
<dbReference type="AlphaFoldDB" id="A0A9X3UNN7"/>
<keyword evidence="5 8" id="KW-0963">Cytoplasm</keyword>
<dbReference type="NCBIfam" id="TIGR02135">
    <property type="entry name" value="phoU_full"/>
    <property type="match status" value="1"/>
</dbReference>
<dbReference type="SUPFAM" id="SSF109755">
    <property type="entry name" value="PhoU-like"/>
    <property type="match status" value="1"/>
</dbReference>
<dbReference type="InterPro" id="IPR038078">
    <property type="entry name" value="PhoU-like_sf"/>
</dbReference>
<dbReference type="PIRSF" id="PIRSF003107">
    <property type="entry name" value="PhoU"/>
    <property type="match status" value="1"/>
</dbReference>
<dbReference type="GO" id="GO:0045936">
    <property type="term" value="P:negative regulation of phosphate metabolic process"/>
    <property type="evidence" value="ECO:0007669"/>
    <property type="project" value="InterPro"/>
</dbReference>
<dbReference type="GO" id="GO:0005737">
    <property type="term" value="C:cytoplasm"/>
    <property type="evidence" value="ECO:0007669"/>
    <property type="project" value="UniProtKB-SubCell"/>
</dbReference>
<comment type="function">
    <text evidence="7 8">Plays a role in the regulation of phosphate uptake.</text>
</comment>
<evidence type="ECO:0000256" key="1">
    <source>
        <dbReference type="ARBA" id="ARBA00004496"/>
    </source>
</evidence>
<keyword evidence="4 8" id="KW-0813">Transport</keyword>
<feature type="region of interest" description="Disordered" evidence="9">
    <location>
        <begin position="226"/>
        <end position="245"/>
    </location>
</feature>
<evidence type="ECO:0000256" key="6">
    <source>
        <dbReference type="ARBA" id="ARBA00022592"/>
    </source>
</evidence>
<dbReference type="Gene3D" id="1.20.58.220">
    <property type="entry name" value="Phosphate transport system protein phou homolog 2, domain 2"/>
    <property type="match status" value="2"/>
</dbReference>
<protein>
    <recommendedName>
        <fullName evidence="8">Phosphate-specific transport system accessory protein PhoU</fullName>
    </recommendedName>
</protein>
<dbReference type="InterPro" id="IPR028366">
    <property type="entry name" value="PhoU"/>
</dbReference>
<evidence type="ECO:0000256" key="7">
    <source>
        <dbReference type="ARBA" id="ARBA00056181"/>
    </source>
</evidence>
<comment type="subunit">
    <text evidence="3 8">Homodimer.</text>
</comment>
<dbReference type="GO" id="GO:0006817">
    <property type="term" value="P:phosphate ion transport"/>
    <property type="evidence" value="ECO:0007669"/>
    <property type="project" value="UniProtKB-KW"/>
</dbReference>